<dbReference type="CDD" id="cd00147">
    <property type="entry name" value="cPLA2_like"/>
    <property type="match status" value="1"/>
</dbReference>
<dbReference type="GO" id="GO:0004623">
    <property type="term" value="F:phospholipase A2 activity"/>
    <property type="evidence" value="ECO:0007669"/>
    <property type="project" value="TreeGrafter"/>
</dbReference>
<evidence type="ECO:0000313" key="9">
    <source>
        <dbReference type="EMBL" id="KAA8910497.1"/>
    </source>
</evidence>
<feature type="region of interest" description="Disordered" evidence="7">
    <location>
        <begin position="684"/>
        <end position="730"/>
    </location>
</feature>
<sequence length="730" mass="81350">MSFPHLLPCRLLPPTHPYPLHHPAMHYATKISLGTLATVGAFTAYYHTTSRRRQLPGPALNDAKAQVQAIHTGIRSRSGSLSQQQRQPTSPTASSASETQNQKEASQDSQWQKFTDRLAAANTSVLSTISLGNVLPDWSIGLPDWITRLQRELNMVPGSLADAIWSEARDPNINPEVAWDAKVRISPDLCEDEQRFLAARREFTRRALAKYLDIPEEEIHPDDVPVIASTGSGGGLRAMVAGASYYQALSESGLFDCTTYMAGVSGSCWLQSVYLSSIGQQDYEKVIEHLKRRISVHIAYPPAALELIDTPPTNKYLLRGVVEKLKVGASSFGLVDLYGLLLGARLLVPSNEMILDDNDLKLSCQKRFVDGGKQPLPIYTAVRHEIPGAGNETENQDVDMQKKVEDEEKQKDWFQWFEVTPYEVYSEDMEAGIPTWGLGRPYENGISTNREVPEMKLPLLFGIFGSAFCATLSHYYAEIRPFVTSINLLKTLDDMVLQRNEALVKVHPFDPASVPNFVKGLKDQLPATCPESLHKSNVIQLMDSGMSNNLACYPLMRKGRNVDIVIAFDSSADIQLANWIGYVEGYAKQRKIKGWPVSIGWPKTDDSEKAQQELEEAQAKSSAEAKEKLEEAQEKDEPTESGERAKDAKKALGPCTVWVGSMETRESEDEPPPSMAVEEEWDGLMRPDSGTFFSPVTFTRNRRGISASDPTLQRPRRRPRHLPVSVDMEF</sequence>
<dbReference type="GO" id="GO:0046475">
    <property type="term" value="P:glycerophospholipid catabolic process"/>
    <property type="evidence" value="ECO:0007669"/>
    <property type="project" value="TreeGrafter"/>
</dbReference>
<evidence type="ECO:0000256" key="6">
    <source>
        <dbReference type="RuleBase" id="RU362103"/>
    </source>
</evidence>
<keyword evidence="3 5" id="KW-0442">Lipid degradation</keyword>
<accession>A0A5J5F3B4</accession>
<dbReference type="GO" id="GO:0004622">
    <property type="term" value="F:phosphatidylcholine lysophospholipase activity"/>
    <property type="evidence" value="ECO:0007669"/>
    <property type="project" value="UniProtKB-EC"/>
</dbReference>
<evidence type="ECO:0000259" key="8">
    <source>
        <dbReference type="PROSITE" id="PS51210"/>
    </source>
</evidence>
<keyword evidence="2 5" id="KW-0378">Hydrolase</keyword>
<dbReference type="SUPFAM" id="SSF52151">
    <property type="entry name" value="FabD/lysophospholipase-like"/>
    <property type="match status" value="1"/>
</dbReference>
<dbReference type="EMBL" id="VXIS01000045">
    <property type="protein sequence ID" value="KAA8910497.1"/>
    <property type="molecule type" value="Genomic_DNA"/>
</dbReference>
<dbReference type="InParanoid" id="A0A5J5F3B4"/>
<dbReference type="PANTHER" id="PTHR10728:SF40">
    <property type="entry name" value="PATATIN FAMILY PROTEIN"/>
    <property type="match status" value="1"/>
</dbReference>
<dbReference type="PROSITE" id="PS51210">
    <property type="entry name" value="PLA2C"/>
    <property type="match status" value="1"/>
</dbReference>
<feature type="compositionally biased region" description="Basic and acidic residues" evidence="7">
    <location>
        <begin position="603"/>
        <end position="612"/>
    </location>
</feature>
<keyword evidence="9" id="KW-0808">Transferase</keyword>
<organism evidence="9 10">
    <name type="scientific">Sphaerosporella brunnea</name>
    <dbReference type="NCBI Taxonomy" id="1250544"/>
    <lineage>
        <taxon>Eukaryota</taxon>
        <taxon>Fungi</taxon>
        <taxon>Dikarya</taxon>
        <taxon>Ascomycota</taxon>
        <taxon>Pezizomycotina</taxon>
        <taxon>Pezizomycetes</taxon>
        <taxon>Pezizales</taxon>
        <taxon>Pyronemataceae</taxon>
        <taxon>Sphaerosporella</taxon>
    </lineage>
</organism>
<feature type="domain" description="PLA2c" evidence="8">
    <location>
        <begin position="175"/>
        <end position="730"/>
    </location>
</feature>
<evidence type="ECO:0000256" key="2">
    <source>
        <dbReference type="ARBA" id="ARBA00022801"/>
    </source>
</evidence>
<gene>
    <name evidence="9" type="ORF">FN846DRAFT_938667</name>
</gene>
<dbReference type="EC" id="3.1.1.5" evidence="6"/>
<comment type="similarity">
    <text evidence="1 6">Belongs to the lysophospholipase family.</text>
</comment>
<feature type="compositionally biased region" description="Polar residues" evidence="7">
    <location>
        <begin position="98"/>
        <end position="110"/>
    </location>
</feature>
<evidence type="ECO:0000256" key="4">
    <source>
        <dbReference type="ARBA" id="ARBA00023098"/>
    </source>
</evidence>
<evidence type="ECO:0000256" key="1">
    <source>
        <dbReference type="ARBA" id="ARBA00008780"/>
    </source>
</evidence>
<feature type="region of interest" description="Disordered" evidence="7">
    <location>
        <begin position="598"/>
        <end position="652"/>
    </location>
</feature>
<dbReference type="GO" id="GO:0016740">
    <property type="term" value="F:transferase activity"/>
    <property type="evidence" value="ECO:0007669"/>
    <property type="project" value="UniProtKB-KW"/>
</dbReference>
<dbReference type="InterPro" id="IPR016035">
    <property type="entry name" value="Acyl_Trfase/lysoPLipase"/>
</dbReference>
<dbReference type="PANTHER" id="PTHR10728">
    <property type="entry name" value="CYTOSOLIC PHOSPHOLIPASE A2"/>
    <property type="match status" value="1"/>
</dbReference>
<dbReference type="InterPro" id="IPR002642">
    <property type="entry name" value="LysoPLipase_cat_dom"/>
</dbReference>
<feature type="region of interest" description="Disordered" evidence="7">
    <location>
        <begin position="54"/>
        <end position="110"/>
    </location>
</feature>
<proteinExistence type="inferred from homology"/>
<evidence type="ECO:0000256" key="7">
    <source>
        <dbReference type="SAM" id="MobiDB-lite"/>
    </source>
</evidence>
<dbReference type="Pfam" id="PF01735">
    <property type="entry name" value="PLA2_B"/>
    <property type="match status" value="1"/>
</dbReference>
<evidence type="ECO:0000256" key="5">
    <source>
        <dbReference type="PROSITE-ProRule" id="PRU00555"/>
    </source>
</evidence>
<comment type="caution">
    <text evidence="9">The sequence shown here is derived from an EMBL/GenBank/DDBJ whole genome shotgun (WGS) entry which is preliminary data.</text>
</comment>
<feature type="compositionally biased region" description="Low complexity" evidence="7">
    <location>
        <begin position="75"/>
        <end position="97"/>
    </location>
</feature>
<dbReference type="Gene3D" id="3.40.1090.10">
    <property type="entry name" value="Cytosolic phospholipase A2 catalytic domain"/>
    <property type="match status" value="1"/>
</dbReference>
<feature type="compositionally biased region" description="Basic and acidic residues" evidence="7">
    <location>
        <begin position="623"/>
        <end position="650"/>
    </location>
</feature>
<dbReference type="SMART" id="SM00022">
    <property type="entry name" value="PLAc"/>
    <property type="match status" value="1"/>
</dbReference>
<dbReference type="Proteomes" id="UP000326924">
    <property type="component" value="Unassembled WGS sequence"/>
</dbReference>
<reference evidence="9 10" key="1">
    <citation type="submission" date="2019-09" db="EMBL/GenBank/DDBJ databases">
        <title>Draft genome of the ectomycorrhizal ascomycete Sphaerosporella brunnea.</title>
        <authorList>
            <consortium name="DOE Joint Genome Institute"/>
            <person name="Benucci G.M."/>
            <person name="Marozzi G."/>
            <person name="Antonielli L."/>
            <person name="Sanchez S."/>
            <person name="Marco P."/>
            <person name="Wang X."/>
            <person name="Falini L.B."/>
            <person name="Barry K."/>
            <person name="Haridas S."/>
            <person name="Lipzen A."/>
            <person name="Labutti K."/>
            <person name="Grigoriev I.V."/>
            <person name="Murat C."/>
            <person name="Martin F."/>
            <person name="Albertini E."/>
            <person name="Donnini D."/>
            <person name="Bonito G."/>
        </authorList>
    </citation>
    <scope>NUCLEOTIDE SEQUENCE [LARGE SCALE GENOMIC DNA]</scope>
    <source>
        <strain evidence="9 10">Sb_GMNB300</strain>
    </source>
</reference>
<dbReference type="AlphaFoldDB" id="A0A5J5F3B4"/>
<keyword evidence="10" id="KW-1185">Reference proteome</keyword>
<protein>
    <recommendedName>
        <fullName evidence="6">Lysophospholipase</fullName>
        <ecNumber evidence="6">3.1.1.5</ecNumber>
    </recommendedName>
</protein>
<keyword evidence="4 5" id="KW-0443">Lipid metabolism</keyword>
<dbReference type="OrthoDB" id="6121437at2759"/>
<evidence type="ECO:0000313" key="10">
    <source>
        <dbReference type="Proteomes" id="UP000326924"/>
    </source>
</evidence>
<dbReference type="GO" id="GO:0005829">
    <property type="term" value="C:cytosol"/>
    <property type="evidence" value="ECO:0007669"/>
    <property type="project" value="TreeGrafter"/>
</dbReference>
<evidence type="ECO:0000256" key="3">
    <source>
        <dbReference type="ARBA" id="ARBA00022963"/>
    </source>
</evidence>
<comment type="catalytic activity">
    <reaction evidence="6">
        <text>a 1-acyl-sn-glycero-3-phosphocholine + H2O = sn-glycerol 3-phosphocholine + a fatty acid + H(+)</text>
        <dbReference type="Rhea" id="RHEA:15177"/>
        <dbReference type="ChEBI" id="CHEBI:15377"/>
        <dbReference type="ChEBI" id="CHEBI:15378"/>
        <dbReference type="ChEBI" id="CHEBI:16870"/>
        <dbReference type="ChEBI" id="CHEBI:28868"/>
        <dbReference type="ChEBI" id="CHEBI:58168"/>
        <dbReference type="EC" id="3.1.1.5"/>
    </reaction>
</comment>
<name>A0A5J5F3B4_9PEZI</name>